<feature type="domain" description="F-box" evidence="1">
    <location>
        <begin position="7"/>
        <end position="54"/>
    </location>
</feature>
<accession>A0A9W4SDR5</accession>
<gene>
    <name evidence="2" type="ORF">FWILDA_LOCUS2318</name>
</gene>
<organism evidence="2 3">
    <name type="scientific">Funneliformis geosporum</name>
    <dbReference type="NCBI Taxonomy" id="1117311"/>
    <lineage>
        <taxon>Eukaryota</taxon>
        <taxon>Fungi</taxon>
        <taxon>Fungi incertae sedis</taxon>
        <taxon>Mucoromycota</taxon>
        <taxon>Glomeromycotina</taxon>
        <taxon>Glomeromycetes</taxon>
        <taxon>Glomerales</taxon>
        <taxon>Glomeraceae</taxon>
        <taxon>Funneliformis</taxon>
    </lineage>
</organism>
<dbReference type="Proteomes" id="UP001153678">
    <property type="component" value="Unassembled WGS sequence"/>
</dbReference>
<dbReference type="InterPro" id="IPR036047">
    <property type="entry name" value="F-box-like_dom_sf"/>
</dbReference>
<evidence type="ECO:0000313" key="2">
    <source>
        <dbReference type="EMBL" id="CAI2165933.1"/>
    </source>
</evidence>
<dbReference type="Pfam" id="PF12937">
    <property type="entry name" value="F-box-like"/>
    <property type="match status" value="1"/>
</dbReference>
<sequence length="535" mass="62532">MENDNRIPRLDILPTEVVIAIFKFLSIVDKCQLCQVCKRFRLIIYNNIEFWKYLDLSPFGERLSNENLFMIVKTRWKSTIEGHKLDLSGCRLITSHALEKLVELHSNFQEIHLNVEPRYDNWRNEIRYDYWIKQLYYKKSPTFLKNDRPGLYQRWEITKPSYIWQFSNKSIQTVLTGSFKTIKQLSLGNQSLHRETATLISNCSQLIRLDLSGTNLDKVSLQDILQRVIQLESLKLLELELSPMTLMMISRFTNLQQLHISVLDKKNVASKTIADMLKKLRKLKDFRMNQAMIGEVDKVVIEGLSWIFCDGPIEDSTKILEEEKIKNGGRNMDQNRSPLQHLDISPKLDIYPRSRERSMQIEHYITISNSSLWSLAVNHPFLISLRLVNAYAISAEGVDGLLSSLQCLEVFELRRWRGTELEPLQKLTPKFCPKLREIVLHGVEVANFNEWIKDGECQDEGNLMIKNKIGFQNLEILDLVDVSTFFKFHADVIIKNCVNLRKVRLVRVGDVNFQDEEYKLSHLDNFINDCGWMDV</sequence>
<dbReference type="OrthoDB" id="3219396at2759"/>
<evidence type="ECO:0000259" key="1">
    <source>
        <dbReference type="PROSITE" id="PS50181"/>
    </source>
</evidence>
<dbReference type="SUPFAM" id="SSF81383">
    <property type="entry name" value="F-box domain"/>
    <property type="match status" value="1"/>
</dbReference>
<dbReference type="SUPFAM" id="SSF52047">
    <property type="entry name" value="RNI-like"/>
    <property type="match status" value="1"/>
</dbReference>
<dbReference type="PANTHER" id="PTHR13318:SF95">
    <property type="entry name" value="F-BOX PROTEIN YLR352W"/>
    <property type="match status" value="1"/>
</dbReference>
<dbReference type="GO" id="GO:0019005">
    <property type="term" value="C:SCF ubiquitin ligase complex"/>
    <property type="evidence" value="ECO:0007669"/>
    <property type="project" value="TreeGrafter"/>
</dbReference>
<name>A0A9W4SDR5_9GLOM</name>
<comment type="caution">
    <text evidence="2">The sequence shown here is derived from an EMBL/GenBank/DDBJ whole genome shotgun (WGS) entry which is preliminary data.</text>
</comment>
<dbReference type="Gene3D" id="1.20.1280.50">
    <property type="match status" value="1"/>
</dbReference>
<dbReference type="PROSITE" id="PS50181">
    <property type="entry name" value="FBOX"/>
    <property type="match status" value="1"/>
</dbReference>
<dbReference type="SMART" id="SM00256">
    <property type="entry name" value="FBOX"/>
    <property type="match status" value="1"/>
</dbReference>
<keyword evidence="3" id="KW-1185">Reference proteome</keyword>
<proteinExistence type="predicted"/>
<reference evidence="2" key="1">
    <citation type="submission" date="2022-08" db="EMBL/GenBank/DDBJ databases">
        <authorList>
            <person name="Kallberg Y."/>
            <person name="Tangrot J."/>
            <person name="Rosling A."/>
        </authorList>
    </citation>
    <scope>NUCLEOTIDE SEQUENCE</scope>
    <source>
        <strain evidence="2">Wild A</strain>
    </source>
</reference>
<protein>
    <submittedName>
        <fullName evidence="2">8101_t:CDS:1</fullName>
    </submittedName>
</protein>
<dbReference type="CDD" id="cd09917">
    <property type="entry name" value="F-box_SF"/>
    <property type="match status" value="1"/>
</dbReference>
<dbReference type="PANTHER" id="PTHR13318">
    <property type="entry name" value="PARTNER OF PAIRED, ISOFORM B-RELATED"/>
    <property type="match status" value="1"/>
</dbReference>
<dbReference type="InterPro" id="IPR032675">
    <property type="entry name" value="LRR_dom_sf"/>
</dbReference>
<dbReference type="GO" id="GO:0031146">
    <property type="term" value="P:SCF-dependent proteasomal ubiquitin-dependent protein catabolic process"/>
    <property type="evidence" value="ECO:0007669"/>
    <property type="project" value="TreeGrafter"/>
</dbReference>
<dbReference type="EMBL" id="CAMKVN010000258">
    <property type="protein sequence ID" value="CAI2165933.1"/>
    <property type="molecule type" value="Genomic_DNA"/>
</dbReference>
<evidence type="ECO:0000313" key="3">
    <source>
        <dbReference type="Proteomes" id="UP001153678"/>
    </source>
</evidence>
<dbReference type="InterPro" id="IPR001810">
    <property type="entry name" value="F-box_dom"/>
</dbReference>
<dbReference type="AlphaFoldDB" id="A0A9W4SDR5"/>
<dbReference type="Gene3D" id="3.80.10.10">
    <property type="entry name" value="Ribonuclease Inhibitor"/>
    <property type="match status" value="1"/>
</dbReference>